<dbReference type="InterPro" id="IPR005691">
    <property type="entry name" value="Tic20"/>
</dbReference>
<feature type="transmembrane region" description="Helical" evidence="7">
    <location>
        <begin position="144"/>
        <end position="162"/>
    </location>
</feature>
<comment type="similarity">
    <text evidence="2">Belongs to the Tic20 family.</text>
</comment>
<sequence>MARFTPLLLAGAACAFRAPGPPRVAPACSHGLEMARRAPLLPAAPASRTRTPQPWRHASLRMQSGSSPDGVERAIACSVYLLPFLDGFPYGLFVYRTVPGLGQLAFNFLPLVNTFESIPFAGLIFFVILSYFSRNSQLSRFVRFNIQQAILLDILLIIPGFFSGLSRMVPAEVSVIGSNAVFYVMALTIGYSVFSNVQGKTPDKVPILSEAAASQIDQF</sequence>
<evidence type="ECO:0000256" key="2">
    <source>
        <dbReference type="ARBA" id="ARBA00009596"/>
    </source>
</evidence>
<keyword evidence="5 7" id="KW-0472">Membrane</keyword>
<feature type="chain" id="PRO_5044227819" description="Protein TIC 20" evidence="8">
    <location>
        <begin position="16"/>
        <end position="219"/>
    </location>
</feature>
<comment type="caution">
    <text evidence="9">The sequence shown here is derived from an EMBL/GenBank/DDBJ whole genome shotgun (WGS) entry which is preliminary data.</text>
</comment>
<dbReference type="EMBL" id="JBGBPQ010000020">
    <property type="protein sequence ID" value="KAL1504505.1"/>
    <property type="molecule type" value="Genomic_DNA"/>
</dbReference>
<keyword evidence="8" id="KW-0732">Signal</keyword>
<feature type="transmembrane region" description="Helical" evidence="7">
    <location>
        <begin position="174"/>
        <end position="194"/>
    </location>
</feature>
<evidence type="ECO:0000256" key="5">
    <source>
        <dbReference type="ARBA" id="ARBA00023136"/>
    </source>
</evidence>
<accession>A0AB34IU43</accession>
<evidence type="ECO:0000256" key="8">
    <source>
        <dbReference type="SAM" id="SignalP"/>
    </source>
</evidence>
<dbReference type="PANTHER" id="PTHR33510:SF5">
    <property type="entry name" value="PROTEIN TIC 20-II, CHLOROPLASTIC"/>
    <property type="match status" value="1"/>
</dbReference>
<name>A0AB34IU43_PRYPA</name>
<feature type="transmembrane region" description="Helical" evidence="7">
    <location>
        <begin position="108"/>
        <end position="132"/>
    </location>
</feature>
<evidence type="ECO:0000256" key="3">
    <source>
        <dbReference type="ARBA" id="ARBA00022692"/>
    </source>
</evidence>
<dbReference type="Proteomes" id="UP001515480">
    <property type="component" value="Unassembled WGS sequence"/>
</dbReference>
<keyword evidence="3 7" id="KW-0812">Transmembrane</keyword>
<keyword evidence="4 7" id="KW-1133">Transmembrane helix</keyword>
<evidence type="ECO:0000256" key="6">
    <source>
        <dbReference type="SAM" id="MobiDB-lite"/>
    </source>
</evidence>
<evidence type="ECO:0000256" key="7">
    <source>
        <dbReference type="SAM" id="Phobius"/>
    </source>
</evidence>
<proteinExistence type="inferred from homology"/>
<evidence type="ECO:0000256" key="4">
    <source>
        <dbReference type="ARBA" id="ARBA00022989"/>
    </source>
</evidence>
<organism evidence="9 10">
    <name type="scientific">Prymnesium parvum</name>
    <name type="common">Toxic golden alga</name>
    <dbReference type="NCBI Taxonomy" id="97485"/>
    <lineage>
        <taxon>Eukaryota</taxon>
        <taxon>Haptista</taxon>
        <taxon>Haptophyta</taxon>
        <taxon>Prymnesiophyceae</taxon>
        <taxon>Prymnesiales</taxon>
        <taxon>Prymnesiaceae</taxon>
        <taxon>Prymnesium</taxon>
    </lineage>
</organism>
<dbReference type="Pfam" id="PF16166">
    <property type="entry name" value="TIC20"/>
    <property type="match status" value="1"/>
</dbReference>
<evidence type="ECO:0000256" key="1">
    <source>
        <dbReference type="ARBA" id="ARBA00004508"/>
    </source>
</evidence>
<evidence type="ECO:0000313" key="9">
    <source>
        <dbReference type="EMBL" id="KAL1504505.1"/>
    </source>
</evidence>
<dbReference type="AlphaFoldDB" id="A0AB34IU43"/>
<comment type="subcellular location">
    <subcellularLocation>
        <location evidence="1">Plastid</location>
        <location evidence="1">Chloroplast membrane</location>
        <topology evidence="1">Multi-pass membrane protein</topology>
    </subcellularLocation>
</comment>
<dbReference type="GO" id="GO:0031969">
    <property type="term" value="C:chloroplast membrane"/>
    <property type="evidence" value="ECO:0007669"/>
    <property type="project" value="UniProtKB-SubCell"/>
</dbReference>
<feature type="signal peptide" evidence="8">
    <location>
        <begin position="1"/>
        <end position="15"/>
    </location>
</feature>
<gene>
    <name evidence="9" type="ORF">AB1Y20_010908</name>
</gene>
<keyword evidence="10" id="KW-1185">Reference proteome</keyword>
<reference evidence="9 10" key="1">
    <citation type="journal article" date="2024" name="Science">
        <title>Giant polyketide synthase enzymes in the biosynthesis of giant marine polyether toxins.</title>
        <authorList>
            <person name="Fallon T.R."/>
            <person name="Shende V.V."/>
            <person name="Wierzbicki I.H."/>
            <person name="Pendleton A.L."/>
            <person name="Watervoot N.F."/>
            <person name="Auber R.P."/>
            <person name="Gonzalez D.J."/>
            <person name="Wisecaver J.H."/>
            <person name="Moore B.S."/>
        </authorList>
    </citation>
    <scope>NUCLEOTIDE SEQUENCE [LARGE SCALE GENOMIC DNA]</scope>
    <source>
        <strain evidence="9 10">12B1</strain>
    </source>
</reference>
<evidence type="ECO:0008006" key="11">
    <source>
        <dbReference type="Google" id="ProtNLM"/>
    </source>
</evidence>
<protein>
    <recommendedName>
        <fullName evidence="11">Protein TIC 20</fullName>
    </recommendedName>
</protein>
<evidence type="ECO:0000313" key="10">
    <source>
        <dbReference type="Proteomes" id="UP001515480"/>
    </source>
</evidence>
<dbReference type="PANTHER" id="PTHR33510">
    <property type="entry name" value="PROTEIN TIC 20-II, CHLOROPLASTIC"/>
    <property type="match status" value="1"/>
</dbReference>
<feature type="region of interest" description="Disordered" evidence="6">
    <location>
        <begin position="43"/>
        <end position="68"/>
    </location>
</feature>